<gene>
    <name evidence="1" type="ORF">TorRG33x02_192690</name>
</gene>
<organism evidence="1 2">
    <name type="scientific">Trema orientale</name>
    <name type="common">Charcoal tree</name>
    <name type="synonym">Celtis orientalis</name>
    <dbReference type="NCBI Taxonomy" id="63057"/>
    <lineage>
        <taxon>Eukaryota</taxon>
        <taxon>Viridiplantae</taxon>
        <taxon>Streptophyta</taxon>
        <taxon>Embryophyta</taxon>
        <taxon>Tracheophyta</taxon>
        <taxon>Spermatophyta</taxon>
        <taxon>Magnoliopsida</taxon>
        <taxon>eudicotyledons</taxon>
        <taxon>Gunneridae</taxon>
        <taxon>Pentapetalae</taxon>
        <taxon>rosids</taxon>
        <taxon>fabids</taxon>
        <taxon>Rosales</taxon>
        <taxon>Cannabaceae</taxon>
        <taxon>Trema</taxon>
    </lineage>
</organism>
<reference evidence="2" key="1">
    <citation type="submission" date="2016-06" db="EMBL/GenBank/DDBJ databases">
        <title>Parallel loss of symbiosis genes in relatives of nitrogen-fixing non-legume Parasponia.</title>
        <authorList>
            <person name="Van Velzen R."/>
            <person name="Holmer R."/>
            <person name="Bu F."/>
            <person name="Rutten L."/>
            <person name="Van Zeijl A."/>
            <person name="Liu W."/>
            <person name="Santuari L."/>
            <person name="Cao Q."/>
            <person name="Sharma T."/>
            <person name="Shen D."/>
            <person name="Roswanjaya Y."/>
            <person name="Wardhani T."/>
            <person name="Kalhor M.S."/>
            <person name="Jansen J."/>
            <person name="Van den Hoogen J."/>
            <person name="Gungor B."/>
            <person name="Hartog M."/>
            <person name="Hontelez J."/>
            <person name="Verver J."/>
            <person name="Yang W.-C."/>
            <person name="Schijlen E."/>
            <person name="Repin R."/>
            <person name="Schilthuizen M."/>
            <person name="Schranz E."/>
            <person name="Heidstra R."/>
            <person name="Miyata K."/>
            <person name="Fedorova E."/>
            <person name="Kohlen W."/>
            <person name="Bisseling T."/>
            <person name="Smit S."/>
            <person name="Geurts R."/>
        </authorList>
    </citation>
    <scope>NUCLEOTIDE SEQUENCE [LARGE SCALE GENOMIC DNA]</scope>
    <source>
        <strain evidence="2">cv. RG33-2</strain>
    </source>
</reference>
<protein>
    <submittedName>
        <fullName evidence="1">Uncharacterized protein</fullName>
    </submittedName>
</protein>
<accession>A0A2P5EHJ2</accession>
<sequence>MALNRHLRRAEMACTITDIVIQSRAMQKKIEELDGFRDEFWAISNATSYAAAMVDHLFTEEEFRRAEMTIVYITSRAQALSKRINEFEEKCQRYNIPKLTDSETIVDQVTRVYAISRHLIEYFLLMAKRDDIEFKIDNVSVIVRYLRVKHNSNIIKSFSSVVELVKKKIRDSGKRSMDLEENVSYDETEVEFHHMILQEVLRLDVALYSPHLPMMSVEDVYLSKGGLLRIEFEDTLKKVSWKMNELKTELSSTRVGDEDPETWNHLKEETEVGIKEIWNNLDIES</sequence>
<evidence type="ECO:0000313" key="2">
    <source>
        <dbReference type="Proteomes" id="UP000237000"/>
    </source>
</evidence>
<proteinExistence type="predicted"/>
<comment type="caution">
    <text evidence="1">The sequence shown here is derived from an EMBL/GenBank/DDBJ whole genome shotgun (WGS) entry which is preliminary data.</text>
</comment>
<dbReference type="OrthoDB" id="844819at2759"/>
<evidence type="ECO:0000313" key="1">
    <source>
        <dbReference type="EMBL" id="PON85017.1"/>
    </source>
</evidence>
<keyword evidence="2" id="KW-1185">Reference proteome</keyword>
<name>A0A2P5EHJ2_TREOI</name>
<dbReference type="AlphaFoldDB" id="A0A2P5EHJ2"/>
<dbReference type="InParanoid" id="A0A2P5EHJ2"/>
<dbReference type="EMBL" id="JXTC01000154">
    <property type="protein sequence ID" value="PON85017.1"/>
    <property type="molecule type" value="Genomic_DNA"/>
</dbReference>
<dbReference type="Proteomes" id="UP000237000">
    <property type="component" value="Unassembled WGS sequence"/>
</dbReference>